<sequence length="46" mass="5124">YESIDVPLSGCVAKAMNSIKKSYTVKVLVDDKLKQQSVKEVTETFC</sequence>
<name>A0A9N9AUG2_9GLOM</name>
<organism evidence="1 2">
    <name type="scientific">Ambispora leptoticha</name>
    <dbReference type="NCBI Taxonomy" id="144679"/>
    <lineage>
        <taxon>Eukaryota</taxon>
        <taxon>Fungi</taxon>
        <taxon>Fungi incertae sedis</taxon>
        <taxon>Mucoromycota</taxon>
        <taxon>Glomeromycotina</taxon>
        <taxon>Glomeromycetes</taxon>
        <taxon>Archaeosporales</taxon>
        <taxon>Ambisporaceae</taxon>
        <taxon>Ambispora</taxon>
    </lineage>
</organism>
<gene>
    <name evidence="1" type="ORF">ALEPTO_LOCUS5459</name>
</gene>
<dbReference type="EMBL" id="CAJVPS010001539">
    <property type="protein sequence ID" value="CAG8542053.1"/>
    <property type="molecule type" value="Genomic_DNA"/>
</dbReference>
<reference evidence="1" key="1">
    <citation type="submission" date="2021-06" db="EMBL/GenBank/DDBJ databases">
        <authorList>
            <person name="Kallberg Y."/>
            <person name="Tangrot J."/>
            <person name="Rosling A."/>
        </authorList>
    </citation>
    <scope>NUCLEOTIDE SEQUENCE</scope>
    <source>
        <strain evidence="1">FL130A</strain>
    </source>
</reference>
<dbReference type="Proteomes" id="UP000789508">
    <property type="component" value="Unassembled WGS sequence"/>
</dbReference>
<evidence type="ECO:0000313" key="1">
    <source>
        <dbReference type="EMBL" id="CAG8542053.1"/>
    </source>
</evidence>
<proteinExistence type="predicted"/>
<protein>
    <submittedName>
        <fullName evidence="1">9858_t:CDS:1</fullName>
    </submittedName>
</protein>
<feature type="non-terminal residue" evidence="1">
    <location>
        <position position="1"/>
    </location>
</feature>
<comment type="caution">
    <text evidence="1">The sequence shown here is derived from an EMBL/GenBank/DDBJ whole genome shotgun (WGS) entry which is preliminary data.</text>
</comment>
<accession>A0A9N9AUG2</accession>
<keyword evidence="2" id="KW-1185">Reference proteome</keyword>
<dbReference type="AlphaFoldDB" id="A0A9N9AUG2"/>
<evidence type="ECO:0000313" key="2">
    <source>
        <dbReference type="Proteomes" id="UP000789508"/>
    </source>
</evidence>